<keyword evidence="3" id="KW-1185">Reference proteome</keyword>
<reference evidence="2" key="1">
    <citation type="submission" date="2020-03" db="EMBL/GenBank/DDBJ databases">
        <authorList>
            <person name="Weist P."/>
        </authorList>
    </citation>
    <scope>NUCLEOTIDE SEQUENCE</scope>
</reference>
<proteinExistence type="predicted"/>
<dbReference type="Proteomes" id="UP001153269">
    <property type="component" value="Unassembled WGS sequence"/>
</dbReference>
<feature type="region of interest" description="Disordered" evidence="1">
    <location>
        <begin position="46"/>
        <end position="82"/>
    </location>
</feature>
<gene>
    <name evidence="2" type="ORF">PLEPLA_LOCUS41048</name>
</gene>
<evidence type="ECO:0000313" key="2">
    <source>
        <dbReference type="EMBL" id="CAB1453296.1"/>
    </source>
</evidence>
<evidence type="ECO:0000256" key="1">
    <source>
        <dbReference type="SAM" id="MobiDB-lite"/>
    </source>
</evidence>
<feature type="compositionally biased region" description="Basic and acidic residues" evidence="1">
    <location>
        <begin position="46"/>
        <end position="60"/>
    </location>
</feature>
<dbReference type="EMBL" id="CADEAL010004163">
    <property type="protein sequence ID" value="CAB1453296.1"/>
    <property type="molecule type" value="Genomic_DNA"/>
</dbReference>
<accession>A0A9N7VS32</accession>
<organism evidence="2 3">
    <name type="scientific">Pleuronectes platessa</name>
    <name type="common">European plaice</name>
    <dbReference type="NCBI Taxonomy" id="8262"/>
    <lineage>
        <taxon>Eukaryota</taxon>
        <taxon>Metazoa</taxon>
        <taxon>Chordata</taxon>
        <taxon>Craniata</taxon>
        <taxon>Vertebrata</taxon>
        <taxon>Euteleostomi</taxon>
        <taxon>Actinopterygii</taxon>
        <taxon>Neopterygii</taxon>
        <taxon>Teleostei</taxon>
        <taxon>Neoteleostei</taxon>
        <taxon>Acanthomorphata</taxon>
        <taxon>Carangaria</taxon>
        <taxon>Pleuronectiformes</taxon>
        <taxon>Pleuronectoidei</taxon>
        <taxon>Pleuronectidae</taxon>
        <taxon>Pleuronectes</taxon>
    </lineage>
</organism>
<protein>
    <submittedName>
        <fullName evidence="2">Uncharacterized protein</fullName>
    </submittedName>
</protein>
<sequence length="139" mass="16550">MHRDLNGRRRRKRRKEEVDQVRRSSSIFWFRKQRIMGDISTVCISEGHDEQRKRETDTWRQEAVSLKDSSGRLKGPGRPADRRVDEEKNFKLSHEHVSAVVLSHPLSETRSSWTQRAWFYVTLLMDTQALMLLWLNLCL</sequence>
<dbReference type="AlphaFoldDB" id="A0A9N7VS32"/>
<evidence type="ECO:0000313" key="3">
    <source>
        <dbReference type="Proteomes" id="UP001153269"/>
    </source>
</evidence>
<comment type="caution">
    <text evidence="2">The sequence shown here is derived from an EMBL/GenBank/DDBJ whole genome shotgun (WGS) entry which is preliminary data.</text>
</comment>
<name>A0A9N7VS32_PLEPL</name>